<gene>
    <name evidence="2" type="ORF">BOTBODRAFT_251867</name>
</gene>
<feature type="compositionally biased region" description="Basic and acidic residues" evidence="1">
    <location>
        <begin position="173"/>
        <end position="195"/>
    </location>
</feature>
<evidence type="ECO:0000313" key="2">
    <source>
        <dbReference type="EMBL" id="KDQ16544.1"/>
    </source>
</evidence>
<feature type="compositionally biased region" description="Basic and acidic residues" evidence="1">
    <location>
        <begin position="284"/>
        <end position="302"/>
    </location>
</feature>
<sequence length="418" mass="46841">MVKYDKKCEACERRSDGDCIGLMDHACDPCKTHRTSCDYPSQASGEDQIGAESWRPLYTEEEYRLLESADGRGAGERMATKSRRVRKQVHRRPDEQKMPIGERCIFCTKRGHDCWRNPNNDKACAWCRTRRKKCWSSELEMAKAAATKRKEMSDTEASAQAERSERARRRRVAIGERERATLQAREDSDMEERNADATTHVGEVEEDVDAANFPGESAAPDGSEQTTGMEVSPRVQRATTHSNASDDEMDIQVRQEIDAEEIATPEMEEIAEVTVWMTEPEMHVDAADDGRPSEKGKEKEGTDASVPPIEDPNDDARGTSETLVPEEQIGEASGSGSPAPPLGKLDFPPMPATAPSVVQEFLCLQSEIYQLQEGQRRDAARLAALEGRLTHLAIEPRVNQWMRDIAQLYQNLEKGKEN</sequence>
<evidence type="ECO:0000256" key="1">
    <source>
        <dbReference type="SAM" id="MobiDB-lite"/>
    </source>
</evidence>
<feature type="compositionally biased region" description="Basic residues" evidence="1">
    <location>
        <begin position="80"/>
        <end position="90"/>
    </location>
</feature>
<dbReference type="AlphaFoldDB" id="A0A067MLW5"/>
<dbReference type="Proteomes" id="UP000027195">
    <property type="component" value="Unassembled WGS sequence"/>
</dbReference>
<proteinExistence type="predicted"/>
<feature type="region of interest" description="Disordered" evidence="1">
    <location>
        <begin position="284"/>
        <end position="319"/>
    </location>
</feature>
<accession>A0A067MLW5</accession>
<dbReference type="HOGENOM" id="CLU_657186_0_0_1"/>
<organism evidence="2 3">
    <name type="scientific">Botryobasidium botryosum (strain FD-172 SS1)</name>
    <dbReference type="NCBI Taxonomy" id="930990"/>
    <lineage>
        <taxon>Eukaryota</taxon>
        <taxon>Fungi</taxon>
        <taxon>Dikarya</taxon>
        <taxon>Basidiomycota</taxon>
        <taxon>Agaricomycotina</taxon>
        <taxon>Agaricomycetes</taxon>
        <taxon>Cantharellales</taxon>
        <taxon>Botryobasidiaceae</taxon>
        <taxon>Botryobasidium</taxon>
    </lineage>
</organism>
<dbReference type="EMBL" id="KL198027">
    <property type="protein sequence ID" value="KDQ16544.1"/>
    <property type="molecule type" value="Genomic_DNA"/>
</dbReference>
<name>A0A067MLW5_BOTB1</name>
<keyword evidence="3" id="KW-1185">Reference proteome</keyword>
<dbReference type="InParanoid" id="A0A067MLW5"/>
<feature type="region of interest" description="Disordered" evidence="1">
    <location>
        <begin position="327"/>
        <end position="346"/>
    </location>
</feature>
<evidence type="ECO:0008006" key="4">
    <source>
        <dbReference type="Google" id="ProtNLM"/>
    </source>
</evidence>
<reference evidence="3" key="1">
    <citation type="journal article" date="2014" name="Proc. Natl. Acad. Sci. U.S.A.">
        <title>Extensive sampling of basidiomycete genomes demonstrates inadequacy of the white-rot/brown-rot paradigm for wood decay fungi.</title>
        <authorList>
            <person name="Riley R."/>
            <person name="Salamov A.A."/>
            <person name="Brown D.W."/>
            <person name="Nagy L.G."/>
            <person name="Floudas D."/>
            <person name="Held B.W."/>
            <person name="Levasseur A."/>
            <person name="Lombard V."/>
            <person name="Morin E."/>
            <person name="Otillar R."/>
            <person name="Lindquist E.A."/>
            <person name="Sun H."/>
            <person name="LaButti K.M."/>
            <person name="Schmutz J."/>
            <person name="Jabbour D."/>
            <person name="Luo H."/>
            <person name="Baker S.E."/>
            <person name="Pisabarro A.G."/>
            <person name="Walton J.D."/>
            <person name="Blanchette R.A."/>
            <person name="Henrissat B."/>
            <person name="Martin F."/>
            <person name="Cullen D."/>
            <person name="Hibbett D.S."/>
            <person name="Grigoriev I.V."/>
        </authorList>
    </citation>
    <scope>NUCLEOTIDE SEQUENCE [LARGE SCALE GENOMIC DNA]</scope>
    <source>
        <strain evidence="3">FD-172 SS1</strain>
    </source>
</reference>
<feature type="region of interest" description="Disordered" evidence="1">
    <location>
        <begin position="71"/>
        <end position="93"/>
    </location>
</feature>
<feature type="region of interest" description="Disordered" evidence="1">
    <location>
        <begin position="145"/>
        <end position="250"/>
    </location>
</feature>
<evidence type="ECO:0000313" key="3">
    <source>
        <dbReference type="Proteomes" id="UP000027195"/>
    </source>
</evidence>
<protein>
    <recommendedName>
        <fullName evidence="4">Zn(2)-C6 fungal-type domain-containing protein</fullName>
    </recommendedName>
</protein>